<evidence type="ECO:0000313" key="1">
    <source>
        <dbReference type="EMBL" id="GER94088.1"/>
    </source>
</evidence>
<comment type="caution">
    <text evidence="1">The sequence shown here is derived from an EMBL/GenBank/DDBJ whole genome shotgun (WGS) entry which is preliminary data.</text>
</comment>
<gene>
    <name evidence="1" type="ORF">A45J_1846</name>
</gene>
<dbReference type="AlphaFoldDB" id="A0A5J4KWY6"/>
<protein>
    <submittedName>
        <fullName evidence="1">Uncharacterized protein</fullName>
    </submittedName>
</protein>
<name>A0A5J4KWY6_9ZZZZ</name>
<organism evidence="1">
    <name type="scientific">hot springs metagenome</name>
    <dbReference type="NCBI Taxonomy" id="433727"/>
    <lineage>
        <taxon>unclassified sequences</taxon>
        <taxon>metagenomes</taxon>
        <taxon>ecological metagenomes</taxon>
    </lineage>
</organism>
<sequence length="47" mass="5510">MWDIKARQVLQDALDVLFHLNHVGYKEAVFERMDFFNLLISSEPCGI</sequence>
<dbReference type="EMBL" id="BLAB01000001">
    <property type="protein sequence ID" value="GER94088.1"/>
    <property type="molecule type" value="Genomic_DNA"/>
</dbReference>
<accession>A0A5J4KWY6</accession>
<reference evidence="1" key="1">
    <citation type="submission" date="2019-10" db="EMBL/GenBank/DDBJ databases">
        <title>Metagenomic sequencing of thiosulfate-disproportionating enrichment culture.</title>
        <authorList>
            <person name="Umezawa K."/>
            <person name="Kojima H."/>
            <person name="Fukui M."/>
        </authorList>
    </citation>
    <scope>NUCLEOTIDE SEQUENCE</scope>
    <source>
        <strain evidence="1">45J</strain>
    </source>
</reference>
<proteinExistence type="predicted"/>